<dbReference type="Gene3D" id="3.20.20.100">
    <property type="entry name" value="NADP-dependent oxidoreductase domain"/>
    <property type="match status" value="1"/>
</dbReference>
<name>A0A7Y9GKC0_9MICO</name>
<keyword evidence="3" id="KW-1185">Reference proteome</keyword>
<dbReference type="InterPro" id="IPR053135">
    <property type="entry name" value="AKR2_Oxidoreductase"/>
</dbReference>
<evidence type="ECO:0000313" key="2">
    <source>
        <dbReference type="EMBL" id="NYE17999.1"/>
    </source>
</evidence>
<dbReference type="InterPro" id="IPR036812">
    <property type="entry name" value="NAD(P)_OxRdtase_dom_sf"/>
</dbReference>
<dbReference type="Proteomes" id="UP000576969">
    <property type="component" value="Unassembled WGS sequence"/>
</dbReference>
<dbReference type="AlphaFoldDB" id="A0A7Y9GKC0"/>
<dbReference type="EMBL" id="JACCBV010000001">
    <property type="protein sequence ID" value="NYE17999.1"/>
    <property type="molecule type" value="Genomic_DNA"/>
</dbReference>
<proteinExistence type="predicted"/>
<dbReference type="InterPro" id="IPR023210">
    <property type="entry name" value="NADP_OxRdtase_dom"/>
</dbReference>
<feature type="domain" description="NADP-dependent oxidoreductase" evidence="1">
    <location>
        <begin position="18"/>
        <end position="300"/>
    </location>
</feature>
<accession>A0A7Y9GKC0</accession>
<sequence length="326" mass="36473">MTVHRRPFGRTGWEISEVSFGAWQLGGQWGPVDDDASVRALLDAYERGINFVDTAEMYGSGHSEEVVGRSLREWGGERVYVATKVQPPEWPNPSVDDPDIAAAYRPEYLRAQTEQSLHRLGVERIDLYQLHCWMPRGMQELGWLETLHELRAEGKIDRIGVSLRDYRADEGVALAESGLVDSIQVIYNLFEQRPEQALLPAAAASGTAIIVRVALDSGSLSGAWTPDSYAQWADDSVLKTMFRGERFAETLERVEAIKTVTAPYYDGLDEAAVRFVLDRREVSTAIVGMTSQRRIARNLSFADGLGLAEGLREQLAGFGWERNFYV</sequence>
<comment type="caution">
    <text evidence="2">The sequence shown here is derived from an EMBL/GenBank/DDBJ whole genome shotgun (WGS) entry which is preliminary data.</text>
</comment>
<evidence type="ECO:0000313" key="3">
    <source>
        <dbReference type="Proteomes" id="UP000576969"/>
    </source>
</evidence>
<protein>
    <submittedName>
        <fullName evidence="2">Aryl-alcohol dehydrogenase-like predicted oxidoreductase</fullName>
    </submittedName>
</protein>
<organism evidence="2 3">
    <name type="scientific">Microbacterium immunditiarum</name>
    <dbReference type="NCBI Taxonomy" id="337480"/>
    <lineage>
        <taxon>Bacteria</taxon>
        <taxon>Bacillati</taxon>
        <taxon>Actinomycetota</taxon>
        <taxon>Actinomycetes</taxon>
        <taxon>Micrococcales</taxon>
        <taxon>Microbacteriaceae</taxon>
        <taxon>Microbacterium</taxon>
    </lineage>
</organism>
<dbReference type="Pfam" id="PF00248">
    <property type="entry name" value="Aldo_ket_red"/>
    <property type="match status" value="1"/>
</dbReference>
<dbReference type="RefSeq" id="WP_179486450.1">
    <property type="nucleotide sequence ID" value="NZ_JACCBV010000001.1"/>
</dbReference>
<gene>
    <name evidence="2" type="ORF">BJ991_000027</name>
</gene>
<dbReference type="PANTHER" id="PTHR43312">
    <property type="entry name" value="D-THREO-ALDOSE 1-DEHYDROGENASE"/>
    <property type="match status" value="1"/>
</dbReference>
<reference evidence="2 3" key="1">
    <citation type="submission" date="2020-07" db="EMBL/GenBank/DDBJ databases">
        <title>Sequencing the genomes of 1000 actinobacteria strains.</title>
        <authorList>
            <person name="Klenk H.-P."/>
        </authorList>
    </citation>
    <scope>NUCLEOTIDE SEQUENCE [LARGE SCALE GENOMIC DNA]</scope>
    <source>
        <strain evidence="2 3">DSM 24662</strain>
    </source>
</reference>
<evidence type="ECO:0000259" key="1">
    <source>
        <dbReference type="Pfam" id="PF00248"/>
    </source>
</evidence>
<dbReference type="PANTHER" id="PTHR43312:SF1">
    <property type="entry name" value="NADP-DEPENDENT OXIDOREDUCTASE DOMAIN-CONTAINING PROTEIN"/>
    <property type="match status" value="1"/>
</dbReference>
<dbReference type="CDD" id="cd19086">
    <property type="entry name" value="AKR_AKR11C1"/>
    <property type="match status" value="1"/>
</dbReference>
<dbReference type="SUPFAM" id="SSF51430">
    <property type="entry name" value="NAD(P)-linked oxidoreductase"/>
    <property type="match status" value="1"/>
</dbReference>